<feature type="transmembrane region" description="Helical" evidence="6">
    <location>
        <begin position="6"/>
        <end position="27"/>
    </location>
</feature>
<dbReference type="SUPFAM" id="SSF103473">
    <property type="entry name" value="MFS general substrate transporter"/>
    <property type="match status" value="1"/>
</dbReference>
<dbReference type="InterPro" id="IPR036259">
    <property type="entry name" value="MFS_trans_sf"/>
</dbReference>
<keyword evidence="4 6" id="KW-0472">Membrane</keyword>
<dbReference type="OrthoDB" id="9806785at2"/>
<name>A0A2I2KPS4_9ACTN</name>
<dbReference type="InterPro" id="IPR004710">
    <property type="entry name" value="Bilac:Na_transpt"/>
</dbReference>
<dbReference type="PANTHER" id="PTHR10361">
    <property type="entry name" value="SODIUM-BILE ACID COTRANSPORTER"/>
    <property type="match status" value="1"/>
</dbReference>
<evidence type="ECO:0000256" key="3">
    <source>
        <dbReference type="ARBA" id="ARBA00022989"/>
    </source>
</evidence>
<evidence type="ECO:0000256" key="1">
    <source>
        <dbReference type="ARBA" id="ARBA00004141"/>
    </source>
</evidence>
<sequence>MDFTLVLASLPLALGVVMLGLGLGLTLDDFRRVSRHPKTVVVALVCQIVLLPAICFGLVLAFQLPAELAVGLMLVAASPGGPTANLYSHLFGGNVALNITLTAANSMLVVITLPVVVNLAAGYFLTDAAAVGLRPDKVLQVFTIVLVPVAIGMLLRARAPKVAQRLNRPVQVLSVVVLLSVISAVLYGQRGNLVDNFLSVGLAALVFNIVSLLVGYGVPRLADVDHRTAVAAGFEIGIHNTALAITVALSPALLNSAEMAIPGVVYGIVMFFTAAGFGWFTTRRAQLTPSPVTVGGSAAGQQPNVLRLGAHPAFPGAEQHDQSSARKLSARRAKR</sequence>
<dbReference type="GO" id="GO:0016020">
    <property type="term" value="C:membrane"/>
    <property type="evidence" value="ECO:0007669"/>
    <property type="project" value="UniProtKB-SubCell"/>
</dbReference>
<evidence type="ECO:0000256" key="2">
    <source>
        <dbReference type="ARBA" id="ARBA00022692"/>
    </source>
</evidence>
<dbReference type="AlphaFoldDB" id="A0A2I2KPS4"/>
<evidence type="ECO:0000313" key="8">
    <source>
        <dbReference type="Proteomes" id="UP000234331"/>
    </source>
</evidence>
<feature type="transmembrane region" description="Helical" evidence="6">
    <location>
        <begin position="39"/>
        <end position="62"/>
    </location>
</feature>
<keyword evidence="3 6" id="KW-1133">Transmembrane helix</keyword>
<protein>
    <submittedName>
        <fullName evidence="7">Bile acid:Na+ symporter, BASS family</fullName>
    </submittedName>
</protein>
<gene>
    <name evidence="7" type="ORF">FRACA_20058</name>
</gene>
<feature type="transmembrane region" description="Helical" evidence="6">
    <location>
        <begin position="138"/>
        <end position="157"/>
    </location>
</feature>
<dbReference type="Gene3D" id="1.20.1530.20">
    <property type="match status" value="1"/>
</dbReference>
<dbReference type="PANTHER" id="PTHR10361:SF24">
    <property type="entry name" value="P3 PROTEIN"/>
    <property type="match status" value="1"/>
</dbReference>
<evidence type="ECO:0000313" key="7">
    <source>
        <dbReference type="EMBL" id="SNQ47662.1"/>
    </source>
</evidence>
<dbReference type="InterPro" id="IPR038770">
    <property type="entry name" value="Na+/solute_symporter_sf"/>
</dbReference>
<dbReference type="Proteomes" id="UP000234331">
    <property type="component" value="Unassembled WGS sequence"/>
</dbReference>
<reference evidence="7 8" key="1">
    <citation type="submission" date="2017-06" db="EMBL/GenBank/DDBJ databases">
        <authorList>
            <person name="Kim H.J."/>
            <person name="Triplett B.A."/>
        </authorList>
    </citation>
    <scope>NUCLEOTIDE SEQUENCE [LARGE SCALE GENOMIC DNA]</scope>
    <source>
        <strain evidence="7">FRACA_ARgP5</strain>
    </source>
</reference>
<evidence type="ECO:0000256" key="4">
    <source>
        <dbReference type="ARBA" id="ARBA00023136"/>
    </source>
</evidence>
<dbReference type="Pfam" id="PF01758">
    <property type="entry name" value="SBF"/>
    <property type="match status" value="1"/>
</dbReference>
<feature type="region of interest" description="Disordered" evidence="5">
    <location>
        <begin position="310"/>
        <end position="335"/>
    </location>
</feature>
<feature type="transmembrane region" description="Helical" evidence="6">
    <location>
        <begin position="230"/>
        <end position="254"/>
    </location>
</feature>
<dbReference type="InterPro" id="IPR002657">
    <property type="entry name" value="BilAc:Na_symport/Acr3"/>
</dbReference>
<proteinExistence type="predicted"/>
<feature type="transmembrane region" description="Helical" evidence="6">
    <location>
        <begin position="260"/>
        <end position="280"/>
    </location>
</feature>
<feature type="transmembrane region" description="Helical" evidence="6">
    <location>
        <begin position="99"/>
        <end position="126"/>
    </location>
</feature>
<accession>A0A2I2KPS4</accession>
<feature type="transmembrane region" description="Helical" evidence="6">
    <location>
        <begin position="68"/>
        <end position="87"/>
    </location>
</feature>
<feature type="transmembrane region" description="Helical" evidence="6">
    <location>
        <begin position="169"/>
        <end position="188"/>
    </location>
</feature>
<feature type="transmembrane region" description="Helical" evidence="6">
    <location>
        <begin position="200"/>
        <end position="218"/>
    </location>
</feature>
<keyword evidence="2 6" id="KW-0812">Transmembrane</keyword>
<evidence type="ECO:0000256" key="6">
    <source>
        <dbReference type="SAM" id="Phobius"/>
    </source>
</evidence>
<organism evidence="7 8">
    <name type="scientific">Frankia canadensis</name>
    <dbReference type="NCBI Taxonomy" id="1836972"/>
    <lineage>
        <taxon>Bacteria</taxon>
        <taxon>Bacillati</taxon>
        <taxon>Actinomycetota</taxon>
        <taxon>Actinomycetes</taxon>
        <taxon>Frankiales</taxon>
        <taxon>Frankiaceae</taxon>
        <taxon>Frankia</taxon>
    </lineage>
</organism>
<dbReference type="EMBL" id="FZMO01000112">
    <property type="protein sequence ID" value="SNQ47662.1"/>
    <property type="molecule type" value="Genomic_DNA"/>
</dbReference>
<keyword evidence="8" id="KW-1185">Reference proteome</keyword>
<evidence type="ECO:0000256" key="5">
    <source>
        <dbReference type="SAM" id="MobiDB-lite"/>
    </source>
</evidence>
<comment type="subcellular location">
    <subcellularLocation>
        <location evidence="1">Membrane</location>
        <topology evidence="1">Multi-pass membrane protein</topology>
    </subcellularLocation>
</comment>